<feature type="non-terminal residue" evidence="2">
    <location>
        <position position="1"/>
    </location>
</feature>
<dbReference type="AlphaFoldDB" id="A0A0B7B0E0"/>
<dbReference type="EMBL" id="HACG01039954">
    <property type="protein sequence ID" value="CEK86819.1"/>
    <property type="molecule type" value="Transcribed_RNA"/>
</dbReference>
<proteinExistence type="predicted"/>
<accession>A0A0B7B0E0</accession>
<evidence type="ECO:0000313" key="2">
    <source>
        <dbReference type="EMBL" id="CEK86819.1"/>
    </source>
</evidence>
<sequence length="183" mass="20833">VHETNALRYHMQEQHLQQSTPHMHVVASENHSRASRVQATIPYERHSSYSSNDAVPVAAEQLTELNRSQQMNKGTKINKCNTNQTDQPKQKVVKIKHINSSDGASLSEQDFKNRQQNDDEHIKTDIDTEHLASEMKDLTVTPNTPQGHEAEIHLAAKIKSMNISTNLDQEDMHNMEQENTEMS</sequence>
<gene>
    <name evidence="2" type="primary">ORF155832</name>
</gene>
<evidence type="ECO:0000256" key="1">
    <source>
        <dbReference type="SAM" id="MobiDB-lite"/>
    </source>
</evidence>
<feature type="region of interest" description="Disordered" evidence="1">
    <location>
        <begin position="164"/>
        <end position="183"/>
    </location>
</feature>
<name>A0A0B7B0E0_9EUPU</name>
<reference evidence="2" key="1">
    <citation type="submission" date="2014-12" db="EMBL/GenBank/DDBJ databases">
        <title>Insight into the proteome of Arion vulgaris.</title>
        <authorList>
            <person name="Aradska J."/>
            <person name="Bulat T."/>
            <person name="Smidak R."/>
            <person name="Sarate P."/>
            <person name="Gangsoo J."/>
            <person name="Sialana F."/>
            <person name="Bilban M."/>
            <person name="Lubec G."/>
        </authorList>
    </citation>
    <scope>NUCLEOTIDE SEQUENCE</scope>
    <source>
        <tissue evidence="2">Skin</tissue>
    </source>
</reference>
<feature type="region of interest" description="Disordered" evidence="1">
    <location>
        <begin position="100"/>
        <end position="120"/>
    </location>
</feature>
<protein>
    <submittedName>
        <fullName evidence="2">Uncharacterized protein</fullName>
    </submittedName>
</protein>
<feature type="compositionally biased region" description="Basic and acidic residues" evidence="1">
    <location>
        <begin position="109"/>
        <end position="120"/>
    </location>
</feature>
<organism evidence="2">
    <name type="scientific">Arion vulgaris</name>
    <dbReference type="NCBI Taxonomy" id="1028688"/>
    <lineage>
        <taxon>Eukaryota</taxon>
        <taxon>Metazoa</taxon>
        <taxon>Spiralia</taxon>
        <taxon>Lophotrochozoa</taxon>
        <taxon>Mollusca</taxon>
        <taxon>Gastropoda</taxon>
        <taxon>Heterobranchia</taxon>
        <taxon>Euthyneura</taxon>
        <taxon>Panpulmonata</taxon>
        <taxon>Eupulmonata</taxon>
        <taxon>Stylommatophora</taxon>
        <taxon>Helicina</taxon>
        <taxon>Arionoidea</taxon>
        <taxon>Arionidae</taxon>
        <taxon>Arion</taxon>
    </lineage>
</organism>